<dbReference type="RefSeq" id="WP_035508190.1">
    <property type="nucleotide sequence ID" value="NZ_CCDH010000003.1"/>
</dbReference>
<accession>A0A024P455</accession>
<dbReference type="PANTHER" id="PTHR43077:SF11">
    <property type="entry name" value="TRANSPORT PERMEASE YVFS-RELATED"/>
    <property type="match status" value="1"/>
</dbReference>
<keyword evidence="3 5" id="KW-1133">Transmembrane helix</keyword>
<dbReference type="InterPro" id="IPR013525">
    <property type="entry name" value="ABC2_TM"/>
</dbReference>
<reference evidence="8" key="1">
    <citation type="submission" date="2014-03" db="EMBL/GenBank/DDBJ databases">
        <authorList>
            <person name="Urmite Genomes U."/>
        </authorList>
    </citation>
    <scope>NUCLEOTIDE SEQUENCE [LARGE SCALE GENOMIC DNA]</scope>
    <source>
        <strain evidence="8">HD-03</strain>
    </source>
</reference>
<protein>
    <submittedName>
        <fullName evidence="7">ABC transporter efflux protein, DrrB family</fullName>
    </submittedName>
</protein>
<evidence type="ECO:0000256" key="4">
    <source>
        <dbReference type="ARBA" id="ARBA00023136"/>
    </source>
</evidence>
<dbReference type="GO" id="GO:0140359">
    <property type="term" value="F:ABC-type transporter activity"/>
    <property type="evidence" value="ECO:0007669"/>
    <property type="project" value="InterPro"/>
</dbReference>
<reference evidence="7 8" key="2">
    <citation type="submission" date="2014-05" db="EMBL/GenBank/DDBJ databases">
        <title>Draft genome sequence of Halobacillus karajensis HK-03.</title>
        <authorList>
            <person name="Khelaifia S."/>
            <person name="Croce O."/>
            <person name="Lagier J.C."/>
            <person name="Raoult D."/>
        </authorList>
    </citation>
    <scope>NUCLEOTIDE SEQUENCE [LARGE SCALE GENOMIC DNA]</scope>
    <source>
        <strain evidence="7 8">HD-03</strain>
    </source>
</reference>
<name>A0A024P455_9BACI</name>
<comment type="caution">
    <text evidence="7">The sequence shown here is derived from an EMBL/GenBank/DDBJ whole genome shotgun (WGS) entry which is preliminary data.</text>
</comment>
<keyword evidence="8" id="KW-1185">Reference proteome</keyword>
<evidence type="ECO:0000313" key="7">
    <source>
        <dbReference type="EMBL" id="CDQ23824.1"/>
    </source>
</evidence>
<keyword evidence="2 5" id="KW-0812">Transmembrane</keyword>
<feature type="transmembrane region" description="Helical" evidence="5">
    <location>
        <begin position="342"/>
        <end position="364"/>
    </location>
</feature>
<evidence type="ECO:0000259" key="6">
    <source>
        <dbReference type="Pfam" id="PF12698"/>
    </source>
</evidence>
<feature type="transmembrane region" description="Helical" evidence="5">
    <location>
        <begin position="225"/>
        <end position="248"/>
    </location>
</feature>
<proteinExistence type="predicted"/>
<dbReference type="Proteomes" id="UP000028868">
    <property type="component" value="Unassembled WGS sequence"/>
</dbReference>
<feature type="transmembrane region" description="Helical" evidence="5">
    <location>
        <begin position="20"/>
        <end position="41"/>
    </location>
</feature>
<feature type="domain" description="ABC-2 type transporter transmembrane" evidence="6">
    <location>
        <begin position="18"/>
        <end position="411"/>
    </location>
</feature>
<dbReference type="EMBL" id="CCDI010000002">
    <property type="protein sequence ID" value="CDQ23824.1"/>
    <property type="molecule type" value="Genomic_DNA"/>
</dbReference>
<dbReference type="PANTHER" id="PTHR43077">
    <property type="entry name" value="TRANSPORT PERMEASE YVFS-RELATED"/>
    <property type="match status" value="1"/>
</dbReference>
<organism evidence="7 8">
    <name type="scientific">Halobacillus karajensis</name>
    <dbReference type="NCBI Taxonomy" id="195088"/>
    <lineage>
        <taxon>Bacteria</taxon>
        <taxon>Bacillati</taxon>
        <taxon>Bacillota</taxon>
        <taxon>Bacilli</taxon>
        <taxon>Bacillales</taxon>
        <taxon>Bacillaceae</taxon>
        <taxon>Halobacillus</taxon>
    </lineage>
</organism>
<evidence type="ECO:0000256" key="2">
    <source>
        <dbReference type="ARBA" id="ARBA00022692"/>
    </source>
</evidence>
<dbReference type="Pfam" id="PF12698">
    <property type="entry name" value="ABC2_membrane_3"/>
    <property type="match status" value="1"/>
</dbReference>
<dbReference type="InterPro" id="IPR051328">
    <property type="entry name" value="T7SS_ABC-Transporter"/>
</dbReference>
<evidence type="ECO:0000256" key="1">
    <source>
        <dbReference type="ARBA" id="ARBA00004141"/>
    </source>
</evidence>
<feature type="transmembrane region" description="Helical" evidence="5">
    <location>
        <begin position="269"/>
        <end position="294"/>
    </location>
</feature>
<evidence type="ECO:0000256" key="3">
    <source>
        <dbReference type="ARBA" id="ARBA00022989"/>
    </source>
</evidence>
<evidence type="ECO:0000313" key="8">
    <source>
        <dbReference type="Proteomes" id="UP000028868"/>
    </source>
</evidence>
<dbReference type="GO" id="GO:0016020">
    <property type="term" value="C:membrane"/>
    <property type="evidence" value="ECO:0007669"/>
    <property type="project" value="UniProtKB-SubCell"/>
</dbReference>
<gene>
    <name evidence="7" type="ORF">BN983_02077</name>
</gene>
<comment type="subcellular location">
    <subcellularLocation>
        <location evidence="1">Membrane</location>
        <topology evidence="1">Multi-pass membrane protein</topology>
    </subcellularLocation>
</comment>
<sequence length="425" mass="47211">MLTFLMKDLLLFWRDRKEVLTVILLPLVLVVVLSISMAGLFDENQSDNYDLALSLVMEDHQSKAIEEFKASVHQSDRIPDNGKQEVIAGVEEHPPVESLMDFLTSPELENLLTVETMSKGEAKERIENGESNAMLLIPEGYTAQLLKNIYLDQGTAPSLQFSAKETAVEVDMIHDVIDGFLEQLNLQYVVSMSGGEVSMNQVEHPEGGTEVVDNDHSFSLTMDQYFALSIGALFVLFMASTVASRTGIEKREHTFNRIALTNTPGLHFLFGKTCATFVLSLLQILLIFIGSHLILGVFSERSFTFWMGMIFMASVYALAIAGLSSIMTSVSLRLKNPDAADGIFMTILMVFGTIGGNFIPIYVLPNWLQQIGEWTPNGLTLAILIEWLQFEDVSTLWLPAIRLLGLTLIAIGVSTMLYPRRGEIS</sequence>
<dbReference type="AlphaFoldDB" id="A0A024P455"/>
<feature type="transmembrane region" description="Helical" evidence="5">
    <location>
        <begin position="306"/>
        <end position="330"/>
    </location>
</feature>
<evidence type="ECO:0000256" key="5">
    <source>
        <dbReference type="SAM" id="Phobius"/>
    </source>
</evidence>
<feature type="transmembrane region" description="Helical" evidence="5">
    <location>
        <begin position="396"/>
        <end position="418"/>
    </location>
</feature>
<keyword evidence="4 5" id="KW-0472">Membrane</keyword>